<reference evidence="11 12" key="1">
    <citation type="journal article" date="2020" name="Nature">
        <title>Six reference-quality genomes reveal evolution of bat adaptations.</title>
        <authorList>
            <person name="Jebb D."/>
            <person name="Huang Z."/>
            <person name="Pippel M."/>
            <person name="Hughes G.M."/>
            <person name="Lavrichenko K."/>
            <person name="Devanna P."/>
            <person name="Winkler S."/>
            <person name="Jermiin L.S."/>
            <person name="Skirmuntt E.C."/>
            <person name="Katzourakis A."/>
            <person name="Burkitt-Gray L."/>
            <person name="Ray D.A."/>
            <person name="Sullivan K.A.M."/>
            <person name="Roscito J.G."/>
            <person name="Kirilenko B.M."/>
            <person name="Davalos L.M."/>
            <person name="Corthals A.P."/>
            <person name="Power M.L."/>
            <person name="Jones G."/>
            <person name="Ransome R.D."/>
            <person name="Dechmann D.K.N."/>
            <person name="Locatelli A.G."/>
            <person name="Puechmaille S.J."/>
            <person name="Fedrigo O."/>
            <person name="Jarvis E.D."/>
            <person name="Hiller M."/>
            <person name="Vernes S.C."/>
            <person name="Myers E.W."/>
            <person name="Teeling E.C."/>
        </authorList>
    </citation>
    <scope>NUCLEOTIDE SEQUENCE [LARGE SCALE GENOMIC DNA]</scope>
    <source>
        <strain evidence="11">Bat1K_MPI-CBG_1</strain>
    </source>
</reference>
<keyword evidence="5" id="KW-0805">Transcription regulation</keyword>
<evidence type="ECO:0000256" key="5">
    <source>
        <dbReference type="ARBA" id="ARBA00023015"/>
    </source>
</evidence>
<proteinExistence type="predicted"/>
<comment type="subcellular location">
    <subcellularLocation>
        <location evidence="1">Nucleus</location>
    </subcellularLocation>
</comment>
<evidence type="ECO:0000259" key="10">
    <source>
        <dbReference type="Pfam" id="PF12269"/>
    </source>
</evidence>
<dbReference type="GO" id="GO:0045893">
    <property type="term" value="P:positive regulation of DNA-templated transcription"/>
    <property type="evidence" value="ECO:0007669"/>
    <property type="project" value="TreeGrafter"/>
</dbReference>
<evidence type="ECO:0000256" key="4">
    <source>
        <dbReference type="ARBA" id="ARBA00022833"/>
    </source>
</evidence>
<dbReference type="PANTHER" id="PTHR46174:SF1">
    <property type="entry name" value="CXXC-TYPE ZINC FINGER PROTEIN 1"/>
    <property type="match status" value="1"/>
</dbReference>
<keyword evidence="3" id="KW-0863">Zinc-finger</keyword>
<gene>
    <name evidence="11" type="ORF">HJG60_012259</name>
</gene>
<evidence type="ECO:0000256" key="9">
    <source>
        <dbReference type="ARBA" id="ARBA00023828"/>
    </source>
</evidence>
<keyword evidence="7" id="KW-0804">Transcription</keyword>
<evidence type="ECO:0000256" key="6">
    <source>
        <dbReference type="ARBA" id="ARBA00023125"/>
    </source>
</evidence>
<dbReference type="PANTHER" id="PTHR46174">
    <property type="entry name" value="CXXC-TYPE ZINC FINGER PROTEIN 1"/>
    <property type="match status" value="1"/>
</dbReference>
<evidence type="ECO:0000256" key="7">
    <source>
        <dbReference type="ARBA" id="ARBA00023163"/>
    </source>
</evidence>
<name>A0A833ZHG0_9CHIR</name>
<keyword evidence="2" id="KW-0479">Metal-binding</keyword>
<dbReference type="GO" id="GO:0048188">
    <property type="term" value="C:Set1C/COMPASS complex"/>
    <property type="evidence" value="ECO:0007669"/>
    <property type="project" value="InterPro"/>
</dbReference>
<keyword evidence="6" id="KW-0238">DNA-binding</keyword>
<organism evidence="11 12">
    <name type="scientific">Phyllostomus discolor</name>
    <name type="common">pale spear-nosed bat</name>
    <dbReference type="NCBI Taxonomy" id="89673"/>
    <lineage>
        <taxon>Eukaryota</taxon>
        <taxon>Metazoa</taxon>
        <taxon>Chordata</taxon>
        <taxon>Craniata</taxon>
        <taxon>Vertebrata</taxon>
        <taxon>Euteleostomi</taxon>
        <taxon>Mammalia</taxon>
        <taxon>Eutheria</taxon>
        <taxon>Laurasiatheria</taxon>
        <taxon>Chiroptera</taxon>
        <taxon>Yangochiroptera</taxon>
        <taxon>Phyllostomidae</taxon>
        <taxon>Phyllostominae</taxon>
        <taxon>Phyllostomus</taxon>
    </lineage>
</organism>
<keyword evidence="4" id="KW-0862">Zinc</keyword>
<dbReference type="AlphaFoldDB" id="A0A833ZHG0"/>
<comment type="caution">
    <text evidence="11">The sequence shown here is derived from an EMBL/GenBank/DDBJ whole genome shotgun (WGS) entry which is preliminary data.</text>
</comment>
<evidence type="ECO:0000313" key="11">
    <source>
        <dbReference type="EMBL" id="KAF6090901.1"/>
    </source>
</evidence>
<protein>
    <recommendedName>
        <fullName evidence="9">CXXC-type zinc finger protein 1</fullName>
    </recommendedName>
</protein>
<evidence type="ECO:0000256" key="2">
    <source>
        <dbReference type="ARBA" id="ARBA00022723"/>
    </source>
</evidence>
<dbReference type="Pfam" id="PF12269">
    <property type="entry name" value="CpG_bind_C"/>
    <property type="match status" value="1"/>
</dbReference>
<evidence type="ECO:0000256" key="3">
    <source>
        <dbReference type="ARBA" id="ARBA00022771"/>
    </source>
</evidence>
<dbReference type="Proteomes" id="UP000664940">
    <property type="component" value="Unassembled WGS sequence"/>
</dbReference>
<dbReference type="EMBL" id="JABVXQ010000009">
    <property type="protein sequence ID" value="KAF6090901.1"/>
    <property type="molecule type" value="Genomic_DNA"/>
</dbReference>
<dbReference type="GO" id="GO:0003677">
    <property type="term" value="F:DNA binding"/>
    <property type="evidence" value="ECO:0007669"/>
    <property type="project" value="UniProtKB-KW"/>
</dbReference>
<evidence type="ECO:0000256" key="1">
    <source>
        <dbReference type="ARBA" id="ARBA00004123"/>
    </source>
</evidence>
<feature type="domain" description="CpG binding protein C-terminal" evidence="10">
    <location>
        <begin position="2"/>
        <end position="207"/>
    </location>
</feature>
<dbReference type="InterPro" id="IPR022056">
    <property type="entry name" value="CpG-bd_C"/>
</dbReference>
<dbReference type="GO" id="GO:0008270">
    <property type="term" value="F:zinc ion binding"/>
    <property type="evidence" value="ECO:0007669"/>
    <property type="project" value="UniProtKB-KW"/>
</dbReference>
<sequence length="227" mass="26711">MLERILREQQDTRTYLKTVEHQFHELEDIIIRGKQQTVCNDEESTRFMDKAHQKIFCVSCGKSISMQVALRHMEHCFAKYECKSSFGSLYPTCIEGATRLFCDFYDPKSKRYCKRLQVLCPEHSKDPKVPDDEVCGCPLAHNVFELTGNFCRLPKRLCNHHYCWEKLRRAEVDLERVRALYKLEMLSEQEGKVRTAMKNRAGLLSLMLHQTIQHDPLTTDLRSRIHD</sequence>
<accession>A0A833ZHG0</accession>
<evidence type="ECO:0000313" key="12">
    <source>
        <dbReference type="Proteomes" id="UP000664940"/>
    </source>
</evidence>
<evidence type="ECO:0000256" key="8">
    <source>
        <dbReference type="ARBA" id="ARBA00023242"/>
    </source>
</evidence>
<keyword evidence="8" id="KW-0539">Nucleus</keyword>
<dbReference type="InterPro" id="IPR037869">
    <property type="entry name" value="Spp1/CFP1"/>
</dbReference>